<dbReference type="SMART" id="SM00028">
    <property type="entry name" value="TPR"/>
    <property type="match status" value="5"/>
</dbReference>
<keyword evidence="2 3" id="KW-0802">TPR repeat</keyword>
<evidence type="ECO:0000256" key="3">
    <source>
        <dbReference type="PROSITE-ProRule" id="PRU00339"/>
    </source>
</evidence>
<gene>
    <name evidence="4" type="ORF">SAMN06296036_10689</name>
</gene>
<proteinExistence type="predicted"/>
<evidence type="ECO:0000256" key="2">
    <source>
        <dbReference type="ARBA" id="ARBA00022803"/>
    </source>
</evidence>
<evidence type="ECO:0000313" key="5">
    <source>
        <dbReference type="Proteomes" id="UP000192907"/>
    </source>
</evidence>
<keyword evidence="1" id="KW-0677">Repeat</keyword>
<dbReference type="EMBL" id="FWZT01000006">
    <property type="protein sequence ID" value="SMF17032.1"/>
    <property type="molecule type" value="Genomic_DNA"/>
</dbReference>
<dbReference type="SUPFAM" id="SSF48452">
    <property type="entry name" value="TPR-like"/>
    <property type="match status" value="1"/>
</dbReference>
<sequence length="387" mass="44047">MELEISRRNVLAISNDNQNKNFIRKALAMANYKVSFISSMMEVGDAIFQFKPAGLVHDWAAVDEGQARHFHLKFTQKEIGRGVVRIILVPEVTTEMIVFSYDAMVEKVMSYSNAALNLGSELDQLYYKQDSTDIPNLLTRIRFSGQYSQQDIDNEIMDAIKKYPNETNVQLEFGALCLREEEYDKSAHYSRDVLHKEPHNVRAMNLLSRSLMKQGNLEHATQILEKANILSPKNPDRLLLLGDAFYGKGDVTKALSYYQQAKSSDSDVALEADRRSGQVMLEDGQLESALSLFKSSLSEEESASIFNNVAVSKVQEGEMETALELYKTALKALKTDRYKVQVFFNISLCYYKMRDHESAQKFIRKCLRIDPKFEKANSLAKKLKVVA</sequence>
<dbReference type="PANTHER" id="PTHR45586:SF1">
    <property type="entry name" value="LIPOPOLYSACCHARIDE ASSEMBLY PROTEIN B"/>
    <property type="match status" value="1"/>
</dbReference>
<evidence type="ECO:0000256" key="1">
    <source>
        <dbReference type="ARBA" id="ARBA00022737"/>
    </source>
</evidence>
<feature type="repeat" description="TPR" evidence="3">
    <location>
        <begin position="340"/>
        <end position="373"/>
    </location>
</feature>
<dbReference type="STRING" id="1513793.SAMN06296036_10689"/>
<dbReference type="PANTHER" id="PTHR45586">
    <property type="entry name" value="TPR REPEAT-CONTAINING PROTEIN PA4667"/>
    <property type="match status" value="1"/>
</dbReference>
<dbReference type="Gene3D" id="1.25.40.10">
    <property type="entry name" value="Tetratricopeptide repeat domain"/>
    <property type="match status" value="1"/>
</dbReference>
<keyword evidence="5" id="KW-1185">Reference proteome</keyword>
<dbReference type="InterPro" id="IPR011990">
    <property type="entry name" value="TPR-like_helical_dom_sf"/>
</dbReference>
<dbReference type="InterPro" id="IPR051012">
    <property type="entry name" value="CellSynth/LPSAsmb/PSIAsmb"/>
</dbReference>
<dbReference type="InterPro" id="IPR019734">
    <property type="entry name" value="TPR_rpt"/>
</dbReference>
<dbReference type="Pfam" id="PF13432">
    <property type="entry name" value="TPR_16"/>
    <property type="match status" value="2"/>
</dbReference>
<evidence type="ECO:0000313" key="4">
    <source>
        <dbReference type="EMBL" id="SMF17032.1"/>
    </source>
</evidence>
<dbReference type="AlphaFoldDB" id="A0A1Y6BL03"/>
<dbReference type="PROSITE" id="PS50005">
    <property type="entry name" value="TPR"/>
    <property type="match status" value="2"/>
</dbReference>
<dbReference type="Proteomes" id="UP000192907">
    <property type="component" value="Unassembled WGS sequence"/>
</dbReference>
<protein>
    <submittedName>
        <fullName evidence="4">Tetratricopeptide repeat-containing protein</fullName>
    </submittedName>
</protein>
<accession>A0A1Y6BL03</accession>
<organism evidence="4 5">
    <name type="scientific">Pseudobacteriovorax antillogorgiicola</name>
    <dbReference type="NCBI Taxonomy" id="1513793"/>
    <lineage>
        <taxon>Bacteria</taxon>
        <taxon>Pseudomonadati</taxon>
        <taxon>Bdellovibrionota</taxon>
        <taxon>Oligoflexia</taxon>
        <taxon>Oligoflexales</taxon>
        <taxon>Pseudobacteriovoracaceae</taxon>
        <taxon>Pseudobacteriovorax</taxon>
    </lineage>
</organism>
<reference evidence="5" key="1">
    <citation type="submission" date="2017-04" db="EMBL/GenBank/DDBJ databases">
        <authorList>
            <person name="Varghese N."/>
            <person name="Submissions S."/>
        </authorList>
    </citation>
    <scope>NUCLEOTIDE SEQUENCE [LARGE SCALE GENOMIC DNA]</scope>
    <source>
        <strain evidence="5">RKEM611</strain>
    </source>
</reference>
<dbReference type="RefSeq" id="WP_159455275.1">
    <property type="nucleotide sequence ID" value="NZ_FWZT01000006.1"/>
</dbReference>
<feature type="repeat" description="TPR" evidence="3">
    <location>
        <begin position="201"/>
        <end position="234"/>
    </location>
</feature>
<dbReference type="Pfam" id="PF13424">
    <property type="entry name" value="TPR_12"/>
    <property type="match status" value="1"/>
</dbReference>
<name>A0A1Y6BL03_9BACT</name>